<evidence type="ECO:0000256" key="6">
    <source>
        <dbReference type="ARBA" id="ARBA00023137"/>
    </source>
</evidence>
<dbReference type="EMBL" id="KQ435090">
    <property type="protein sequence ID" value="KZC14602.1"/>
    <property type="molecule type" value="Genomic_DNA"/>
</dbReference>
<dbReference type="GO" id="GO:0043235">
    <property type="term" value="C:receptor complex"/>
    <property type="evidence" value="ECO:0007669"/>
    <property type="project" value="TreeGrafter"/>
</dbReference>
<feature type="domain" description="Protein kinase" evidence="10">
    <location>
        <begin position="253"/>
        <end position="541"/>
    </location>
</feature>
<evidence type="ECO:0000256" key="3">
    <source>
        <dbReference type="ARBA" id="ARBA00022741"/>
    </source>
</evidence>
<dbReference type="CDD" id="cd00192">
    <property type="entry name" value="PTKc"/>
    <property type="match status" value="1"/>
</dbReference>
<feature type="binding site" evidence="8">
    <location>
        <position position="283"/>
    </location>
    <ligand>
        <name>ATP</name>
        <dbReference type="ChEBI" id="CHEBI:30616"/>
    </ligand>
</feature>
<evidence type="ECO:0000256" key="1">
    <source>
        <dbReference type="ARBA" id="ARBA00004167"/>
    </source>
</evidence>
<dbReference type="STRING" id="178035.A0A154PRS1"/>
<evidence type="ECO:0000256" key="8">
    <source>
        <dbReference type="PROSITE-ProRule" id="PRU10141"/>
    </source>
</evidence>
<feature type="signal peptide" evidence="9">
    <location>
        <begin position="1"/>
        <end position="22"/>
    </location>
</feature>
<keyword evidence="3 8" id="KW-0547">Nucleotide-binding</keyword>
<dbReference type="SMART" id="SM00219">
    <property type="entry name" value="TyrKc"/>
    <property type="match status" value="1"/>
</dbReference>
<gene>
    <name evidence="11" type="ORF">WN55_07246</name>
</gene>
<dbReference type="GO" id="GO:0005886">
    <property type="term" value="C:plasma membrane"/>
    <property type="evidence" value="ECO:0007669"/>
    <property type="project" value="TreeGrafter"/>
</dbReference>
<dbReference type="PROSITE" id="PS50011">
    <property type="entry name" value="PROTEIN_KINASE_DOM"/>
    <property type="match status" value="1"/>
</dbReference>
<dbReference type="InterPro" id="IPR008266">
    <property type="entry name" value="Tyr_kinase_AS"/>
</dbReference>
<dbReference type="InterPro" id="IPR017441">
    <property type="entry name" value="Protein_kinase_ATP_BS"/>
</dbReference>
<dbReference type="InterPro" id="IPR050122">
    <property type="entry name" value="RTK"/>
</dbReference>
<dbReference type="SUPFAM" id="SSF56112">
    <property type="entry name" value="Protein kinase-like (PK-like)"/>
    <property type="match status" value="1"/>
</dbReference>
<dbReference type="AlphaFoldDB" id="A0A154PRS1"/>
<reference evidence="11 12" key="1">
    <citation type="submission" date="2015-07" db="EMBL/GenBank/DDBJ databases">
        <title>The genome of Dufourea novaeangliae.</title>
        <authorList>
            <person name="Pan H."/>
            <person name="Kapheim K."/>
        </authorList>
    </citation>
    <scope>NUCLEOTIDE SEQUENCE [LARGE SCALE GENOMIC DNA]</scope>
    <source>
        <strain evidence="11">0120121106</strain>
        <tissue evidence="11">Whole body</tissue>
    </source>
</reference>
<evidence type="ECO:0000256" key="7">
    <source>
        <dbReference type="ARBA" id="ARBA00051243"/>
    </source>
</evidence>
<keyword evidence="6" id="KW-0829">Tyrosine-protein kinase</keyword>
<dbReference type="Pfam" id="PF07714">
    <property type="entry name" value="PK_Tyr_Ser-Thr"/>
    <property type="match status" value="1"/>
</dbReference>
<evidence type="ECO:0000256" key="9">
    <source>
        <dbReference type="SAM" id="SignalP"/>
    </source>
</evidence>
<protein>
    <submittedName>
        <fullName evidence="11">Insulin-like growth factor 1 receptor</fullName>
    </submittedName>
</protein>
<dbReference type="GO" id="GO:0005524">
    <property type="term" value="F:ATP binding"/>
    <property type="evidence" value="ECO:0007669"/>
    <property type="project" value="UniProtKB-UniRule"/>
</dbReference>
<accession>A0A154PRS1</accession>
<comment type="catalytic activity">
    <reaction evidence="7">
        <text>L-tyrosyl-[protein] + ATP = O-phospho-L-tyrosyl-[protein] + ADP + H(+)</text>
        <dbReference type="Rhea" id="RHEA:10596"/>
        <dbReference type="Rhea" id="RHEA-COMP:10136"/>
        <dbReference type="Rhea" id="RHEA-COMP:20101"/>
        <dbReference type="ChEBI" id="CHEBI:15378"/>
        <dbReference type="ChEBI" id="CHEBI:30616"/>
        <dbReference type="ChEBI" id="CHEBI:46858"/>
        <dbReference type="ChEBI" id="CHEBI:61978"/>
        <dbReference type="ChEBI" id="CHEBI:456216"/>
        <dbReference type="EC" id="2.7.10.1"/>
    </reaction>
</comment>
<feature type="chain" id="PRO_5007599694" evidence="9">
    <location>
        <begin position="23"/>
        <end position="559"/>
    </location>
</feature>
<dbReference type="GO" id="GO:0007169">
    <property type="term" value="P:cell surface receptor protein tyrosine kinase signaling pathway"/>
    <property type="evidence" value="ECO:0007669"/>
    <property type="project" value="TreeGrafter"/>
</dbReference>
<dbReference type="Proteomes" id="UP000076502">
    <property type="component" value="Unassembled WGS sequence"/>
</dbReference>
<evidence type="ECO:0000256" key="4">
    <source>
        <dbReference type="ARBA" id="ARBA00022777"/>
    </source>
</evidence>
<keyword evidence="4" id="KW-0418">Kinase</keyword>
<evidence type="ECO:0000256" key="5">
    <source>
        <dbReference type="ARBA" id="ARBA00022840"/>
    </source>
</evidence>
<dbReference type="FunFam" id="1.10.510.10:FF:000554">
    <property type="entry name" value="Predicted protein"/>
    <property type="match status" value="1"/>
</dbReference>
<evidence type="ECO:0000313" key="11">
    <source>
        <dbReference type="EMBL" id="KZC14602.1"/>
    </source>
</evidence>
<keyword evidence="12" id="KW-1185">Reference proteome</keyword>
<keyword evidence="5 8" id="KW-0067">ATP-binding</keyword>
<organism evidence="11 12">
    <name type="scientific">Dufourea novaeangliae</name>
    <name type="common">Sweat bee</name>
    <dbReference type="NCBI Taxonomy" id="178035"/>
    <lineage>
        <taxon>Eukaryota</taxon>
        <taxon>Metazoa</taxon>
        <taxon>Ecdysozoa</taxon>
        <taxon>Arthropoda</taxon>
        <taxon>Hexapoda</taxon>
        <taxon>Insecta</taxon>
        <taxon>Pterygota</taxon>
        <taxon>Neoptera</taxon>
        <taxon>Endopterygota</taxon>
        <taxon>Hymenoptera</taxon>
        <taxon>Apocrita</taxon>
        <taxon>Aculeata</taxon>
        <taxon>Apoidea</taxon>
        <taxon>Anthophila</taxon>
        <taxon>Halictidae</taxon>
        <taxon>Rophitinae</taxon>
        <taxon>Dufourea</taxon>
    </lineage>
</organism>
<sequence>MLPRIQLLRIYCMLVVYLNLHGEQYVGSVTEFVGTVKNLSVIALQDEKYLTSDNAYNFVKLNISWLPPDSGRQPSSYSVIVTDAQTGEGASTSECPEGSIFYISNNDKQRYVLLPENNMFIDMPDLHVRPNCSYKVQVIANPRTKSLVNPPEILYTVPECIGRKCSCVNAKIMLPIPTINITRKEKEMISINWSVSSNSNASNVHYYIIRIPKCKSLWVEAILQRHNILYFQPKSEEECKQDAKKLQVPFKSVKLVRELGSGHFGKVYLGRVDDANDTLVAVKMSHDSEVRREFLEEIEMMQKAGTHPHLVSLVGYCIEPDKPTCILLEYMQGGDLLTFLQLEKKNQTSKIVCKDGNTVRYLWKRNISENENCIHKMERHQFLKFAIEIATGMEYLESKEIVHRDLAARNILVSADLTLKISDFGLSRSGIYVIKSSKGKTHHLPVRWMSPEALRDRSFSSKSDVWSFGVVMWEIGTLGSFPYSDVQDDRLLRYVVCENGRLEQPESVPSEIYGIMRSCWATDPESRPNFSQLILELRTLMNSVTSLRSASNPCYTLSF</sequence>
<keyword evidence="11" id="KW-0675">Receptor</keyword>
<keyword evidence="9" id="KW-0732">Signal</keyword>
<dbReference type="PROSITE" id="PS00107">
    <property type="entry name" value="PROTEIN_KINASE_ATP"/>
    <property type="match status" value="1"/>
</dbReference>
<dbReference type="GO" id="GO:0004714">
    <property type="term" value="F:transmembrane receptor protein tyrosine kinase activity"/>
    <property type="evidence" value="ECO:0007669"/>
    <property type="project" value="UniProtKB-EC"/>
</dbReference>
<dbReference type="OrthoDB" id="3256376at2759"/>
<name>A0A154PRS1_DUFNO</name>
<dbReference type="InterPro" id="IPR000719">
    <property type="entry name" value="Prot_kinase_dom"/>
</dbReference>
<evidence type="ECO:0000259" key="10">
    <source>
        <dbReference type="PROSITE" id="PS50011"/>
    </source>
</evidence>
<dbReference type="InterPro" id="IPR011009">
    <property type="entry name" value="Kinase-like_dom_sf"/>
</dbReference>
<dbReference type="Gene3D" id="1.10.510.10">
    <property type="entry name" value="Transferase(Phosphotransferase) domain 1"/>
    <property type="match status" value="1"/>
</dbReference>
<proteinExistence type="predicted"/>
<comment type="subcellular location">
    <subcellularLocation>
        <location evidence="1">Membrane</location>
        <topology evidence="1">Single-pass membrane protein</topology>
    </subcellularLocation>
</comment>
<dbReference type="PROSITE" id="PS00109">
    <property type="entry name" value="PROTEIN_KINASE_TYR"/>
    <property type="match status" value="1"/>
</dbReference>
<dbReference type="PANTHER" id="PTHR24416:SF611">
    <property type="entry name" value="TYROSINE-PROTEIN KINASE TRANSMEMBRANE RECEPTOR ROR"/>
    <property type="match status" value="1"/>
</dbReference>
<dbReference type="PANTHER" id="PTHR24416">
    <property type="entry name" value="TYROSINE-PROTEIN KINASE RECEPTOR"/>
    <property type="match status" value="1"/>
</dbReference>
<dbReference type="InterPro" id="IPR020635">
    <property type="entry name" value="Tyr_kinase_cat_dom"/>
</dbReference>
<keyword evidence="2" id="KW-0808">Transferase</keyword>
<dbReference type="Gene3D" id="3.30.200.20">
    <property type="entry name" value="Phosphorylase Kinase, domain 1"/>
    <property type="match status" value="1"/>
</dbReference>
<dbReference type="InterPro" id="IPR001245">
    <property type="entry name" value="Ser-Thr/Tyr_kinase_cat_dom"/>
</dbReference>
<evidence type="ECO:0000313" key="12">
    <source>
        <dbReference type="Proteomes" id="UP000076502"/>
    </source>
</evidence>
<dbReference type="PRINTS" id="PR00109">
    <property type="entry name" value="TYRKINASE"/>
</dbReference>
<evidence type="ECO:0000256" key="2">
    <source>
        <dbReference type="ARBA" id="ARBA00022679"/>
    </source>
</evidence>